<evidence type="ECO:0000313" key="2">
    <source>
        <dbReference type="Proteomes" id="UP000191933"/>
    </source>
</evidence>
<evidence type="ECO:0000313" key="1">
    <source>
        <dbReference type="EMBL" id="CUX01692.1"/>
    </source>
</evidence>
<organism evidence="1 2">
    <name type="scientific">Agrobacterium genomosp. 2 str. CFBP 5494</name>
    <dbReference type="NCBI Taxonomy" id="1183436"/>
    <lineage>
        <taxon>Bacteria</taxon>
        <taxon>Pseudomonadati</taxon>
        <taxon>Pseudomonadota</taxon>
        <taxon>Alphaproteobacteria</taxon>
        <taxon>Hyphomicrobiales</taxon>
        <taxon>Rhizobiaceae</taxon>
        <taxon>Rhizobium/Agrobacterium group</taxon>
        <taxon>Agrobacterium</taxon>
        <taxon>Agrobacterium tumefaciens complex</taxon>
    </lineage>
</organism>
<keyword evidence="2" id="KW-1185">Reference proteome</keyword>
<gene>
    <name evidence="1" type="ORF">AGR2A_pa30004</name>
</gene>
<proteinExistence type="predicted"/>
<dbReference type="Proteomes" id="UP000191933">
    <property type="component" value="Unassembled WGS sequence"/>
</dbReference>
<name>A0A9W5B6L7_9HYPH</name>
<sequence length="15" mass="1821">MEDYLLDVTNPRRAQ</sequence>
<reference evidence="1 2" key="1">
    <citation type="submission" date="2016-01" db="EMBL/GenBank/DDBJ databases">
        <authorList>
            <person name="Regsiter A."/>
            <person name="william w."/>
        </authorList>
    </citation>
    <scope>NUCLEOTIDE SEQUENCE [LARGE SCALE GENOMIC DNA]</scope>
    <source>
        <strain evidence="1 2">CFBP 5494</strain>
    </source>
</reference>
<dbReference type="EMBL" id="FBVY01000041">
    <property type="protein sequence ID" value="CUX01692.1"/>
    <property type="molecule type" value="Genomic_DNA"/>
</dbReference>
<protein>
    <submittedName>
        <fullName evidence="1">Uncharacterized protein</fullName>
    </submittedName>
</protein>
<comment type="caution">
    <text evidence="1">The sequence shown here is derived from an EMBL/GenBank/DDBJ whole genome shotgun (WGS) entry which is preliminary data.</text>
</comment>
<accession>A0A9W5B6L7</accession>